<feature type="transmembrane region" description="Helical" evidence="1">
    <location>
        <begin position="385"/>
        <end position="403"/>
    </location>
</feature>
<keyword evidence="3" id="KW-1185">Reference proteome</keyword>
<keyword evidence="1" id="KW-0472">Membrane</keyword>
<feature type="transmembrane region" description="Helical" evidence="1">
    <location>
        <begin position="12"/>
        <end position="29"/>
    </location>
</feature>
<feature type="transmembrane region" description="Helical" evidence="1">
    <location>
        <begin position="131"/>
        <end position="152"/>
    </location>
</feature>
<dbReference type="GO" id="GO:0032259">
    <property type="term" value="P:methylation"/>
    <property type="evidence" value="ECO:0007669"/>
    <property type="project" value="UniProtKB-KW"/>
</dbReference>
<feature type="transmembrane region" description="Helical" evidence="1">
    <location>
        <begin position="191"/>
        <end position="211"/>
    </location>
</feature>
<feature type="transmembrane region" description="Helical" evidence="1">
    <location>
        <begin position="264"/>
        <end position="281"/>
    </location>
</feature>
<dbReference type="RefSeq" id="WP_073449140.1">
    <property type="nucleotide sequence ID" value="NZ_LJSN01000003.1"/>
</dbReference>
<evidence type="ECO:0000313" key="3">
    <source>
        <dbReference type="Proteomes" id="UP000236047"/>
    </source>
</evidence>
<keyword evidence="1" id="KW-1133">Transmembrane helix</keyword>
<dbReference type="Proteomes" id="UP000236047">
    <property type="component" value="Unassembled WGS sequence"/>
</dbReference>
<dbReference type="AlphaFoldDB" id="A0A2N8P987"/>
<feature type="transmembrane region" description="Helical" evidence="1">
    <location>
        <begin position="239"/>
        <end position="258"/>
    </location>
</feature>
<feature type="transmembrane region" description="Helical" evidence="1">
    <location>
        <begin position="159"/>
        <end position="179"/>
    </location>
</feature>
<evidence type="ECO:0000313" key="2">
    <source>
        <dbReference type="EMBL" id="PNE37570.1"/>
    </source>
</evidence>
<sequence>MTALPGADPALIRAACLFGPLLATSAALLRRPPDRRRIAAAILATAWNAVWLPAVNLLAVDRAWWTFHVDGGSVAGLPLDLLLGWALLWGTLPVVAGADRIGLPLLAAGLAWFDLAAMPLAAPVVRLGPHWLAGEALAVALVLVPGLLLARWTVRDRRLALRAGAQMLLSGALMFALPLGLVRPALPGGRVGWAIAGQLLAVPLLLGVVAVREFVQRGGGTPLPYDPPRRLVTSGPYAYVRNPMQLSVVLFYALLGLLTRDARVLAGAAAAFAYGAGLAAWHEGGRMRESYGEPWVAYRAAVPAWRPRLRPWPGSAPARLYVSESCGPCSQFGRWIARRRPVALDLVPAERHPRPLRRMTYETDDGAVRAEGIAALGRMLNHLHLGWAVLGWLLVVPGLRWFVQLCADAFGAGPRDIPQLSRTATR</sequence>
<dbReference type="EMBL" id="LJSN01000003">
    <property type="protein sequence ID" value="PNE37570.1"/>
    <property type="molecule type" value="Genomic_DNA"/>
</dbReference>
<keyword evidence="2" id="KW-0489">Methyltransferase</keyword>
<feature type="transmembrane region" description="Helical" evidence="1">
    <location>
        <begin position="38"/>
        <end position="59"/>
    </location>
</feature>
<organism evidence="2 3">
    <name type="scientific">Streptomyces noursei</name>
    <name type="common">Streptomyces albulus</name>
    <dbReference type="NCBI Taxonomy" id="1971"/>
    <lineage>
        <taxon>Bacteria</taxon>
        <taxon>Bacillati</taxon>
        <taxon>Actinomycetota</taxon>
        <taxon>Actinomycetes</taxon>
        <taxon>Kitasatosporales</taxon>
        <taxon>Streptomycetaceae</taxon>
        <taxon>Streptomyces</taxon>
    </lineage>
</organism>
<proteinExistence type="predicted"/>
<gene>
    <name evidence="2" type="ORF">AOB60_25115</name>
</gene>
<protein>
    <submittedName>
        <fullName evidence="2">Phospholipid methyltransferase</fullName>
    </submittedName>
</protein>
<feature type="transmembrane region" description="Helical" evidence="1">
    <location>
        <begin position="79"/>
        <end position="98"/>
    </location>
</feature>
<comment type="caution">
    <text evidence="2">The sequence shown here is derived from an EMBL/GenBank/DDBJ whole genome shotgun (WGS) entry which is preliminary data.</text>
</comment>
<name>A0A2N8P987_STRNR</name>
<keyword evidence="1" id="KW-0812">Transmembrane</keyword>
<feature type="transmembrane region" description="Helical" evidence="1">
    <location>
        <begin position="105"/>
        <end position="125"/>
    </location>
</feature>
<dbReference type="GO" id="GO:0008168">
    <property type="term" value="F:methyltransferase activity"/>
    <property type="evidence" value="ECO:0007669"/>
    <property type="project" value="UniProtKB-KW"/>
</dbReference>
<dbReference type="Gene3D" id="1.20.120.1630">
    <property type="match status" value="1"/>
</dbReference>
<evidence type="ECO:0000256" key="1">
    <source>
        <dbReference type="SAM" id="Phobius"/>
    </source>
</evidence>
<reference evidence="3" key="1">
    <citation type="submission" date="2015-09" db="EMBL/GenBank/DDBJ databases">
        <authorList>
            <person name="Graham D.E."/>
            <person name="Mahan K.M."/>
            <person name="Klingeman D.M."/>
            <person name="Fida T."/>
            <person name="Giannone R.J."/>
            <person name="Hettich R.L."/>
            <person name="Parry R.J."/>
            <person name="Spain J.C."/>
        </authorList>
    </citation>
    <scope>NUCLEOTIDE SEQUENCE [LARGE SCALE GENOMIC DNA]</scope>
    <source>
        <strain evidence="3">JCM 4701</strain>
    </source>
</reference>
<accession>A0A2N8P987</accession>
<keyword evidence="2" id="KW-0808">Transferase</keyword>